<dbReference type="PANTHER" id="PTHR28298:SF1">
    <property type="entry name" value="EISOSOME PROTEIN 1"/>
    <property type="match status" value="1"/>
</dbReference>
<dbReference type="InterPro" id="IPR024527">
    <property type="entry name" value="Eisosome1"/>
</dbReference>
<comment type="caution">
    <text evidence="3">The sequence shown here is derived from an EMBL/GenBank/DDBJ whole genome shotgun (WGS) entry which is preliminary data.</text>
</comment>
<feature type="region of interest" description="Disordered" evidence="2">
    <location>
        <begin position="666"/>
        <end position="685"/>
    </location>
</feature>
<evidence type="ECO:0000313" key="4">
    <source>
        <dbReference type="Proteomes" id="UP001197328"/>
    </source>
</evidence>
<feature type="compositionally biased region" description="Basic and acidic residues" evidence="2">
    <location>
        <begin position="540"/>
        <end position="596"/>
    </location>
</feature>
<feature type="compositionally biased region" description="Polar residues" evidence="2">
    <location>
        <begin position="886"/>
        <end position="897"/>
    </location>
</feature>
<evidence type="ECO:0000256" key="2">
    <source>
        <dbReference type="SAM" id="MobiDB-lite"/>
    </source>
</evidence>
<feature type="compositionally biased region" description="Basic and acidic residues" evidence="2">
    <location>
        <begin position="823"/>
        <end position="838"/>
    </location>
</feature>
<dbReference type="Pfam" id="PF12757">
    <property type="entry name" value="Eisosome1"/>
    <property type="match status" value="1"/>
</dbReference>
<feature type="region of interest" description="Disordered" evidence="2">
    <location>
        <begin position="503"/>
        <end position="608"/>
    </location>
</feature>
<feature type="compositionally biased region" description="Basic and acidic residues" evidence="2">
    <location>
        <begin position="503"/>
        <end position="526"/>
    </location>
</feature>
<feature type="compositionally biased region" description="Basic and acidic residues" evidence="2">
    <location>
        <begin position="869"/>
        <end position="878"/>
    </location>
</feature>
<comment type="similarity">
    <text evidence="1">Belongs to the EIS1 family.</text>
</comment>
<sequence>MQSTFPKRATPVVTAPQAQCNPSAGPPSTPQQHPRSTSVSAHPSSTLTPSKRATTQISSLPDNLCSMLSYQDSAPSITSKSTRQSVYQTNGQPLSEEAIYRAKLKYGIYNNPAKVNLGVDPSASDTAALLASSSDLSVHPYKRELSAEAATAALIAKTDSAPRAWKRNNFAPEAEYAAISAKSQKYPFYEEDVDGGYAELSQDAASSVLRKPASATAKTALQDVYDFDDVRSGRTTMSNLHASSTPGTTVRGAYEAGKVIDIGRILNRATDSATRTMNSRVNPDQDFRSGLTTANAYTSANGAVDISKITYSAKESALKSMSSRLNPSRDGLYGIPTASDNLNNEKFASVGALASLNFDPRQDYAAAERATLARNSLIDNRVLIKAISNANATLDKIDNKAVQDNLFGNREWNLKALQVAQANFEKRKSDTGGKIDVGGGLLLSIEEINRMASSVVNPILSDLDDKVEQQRLANLAAQQRKAELKRAQTEFFAAQKQAKLEAKQKREAEKASRRQQLQEEKDKLKEQQAQMKAEQQAALDAKEQQFREQIEQEEKSKQEVDAERDEKLAELKKVKDAKDAERQAELDAIQAEKDQEVAPLAEESEKETAVWNELKAKREEAEAFLAEHKGRYETASAKLESTLKKLEKITAKIAEAEAALAAASGESEKVASESEQVHEQAEKEYAQKKQEYDEYLATRSTLANQKDELEAQRKGLVSELKDLKTAHKEEEKKINSSLPEHLQREISSDVSDEETIDHSRFELDDASIPEPPAVEVEEPKKEPVDYGFTEDDEPKVVKPVEEQPEEPLADAATSEPAAVDKLAAVDEKPAKKGKEGLGKRFLKFMTQEPPKPKKKAKASPKTASKAAPKVKETKKETTEEAADAFSNFSQGSEVAEK</sequence>
<evidence type="ECO:0000313" key="3">
    <source>
        <dbReference type="EMBL" id="KAG7848556.1"/>
    </source>
</evidence>
<feature type="compositionally biased region" description="Low complexity" evidence="2">
    <location>
        <begin position="527"/>
        <end position="538"/>
    </location>
</feature>
<dbReference type="EMBL" id="JAHLVD010000008">
    <property type="protein sequence ID" value="KAG7848556.1"/>
    <property type="molecule type" value="Genomic_DNA"/>
</dbReference>
<protein>
    <recommendedName>
        <fullName evidence="5">Eisosome protein 1</fullName>
    </recommendedName>
</protein>
<evidence type="ECO:0008006" key="5">
    <source>
        <dbReference type="Google" id="ProtNLM"/>
    </source>
</evidence>
<keyword evidence="4" id="KW-1185">Reference proteome</keyword>
<organism evidence="3 4">
    <name type="scientific">Pichia angusta</name>
    <name type="common">Yeast</name>
    <name type="synonym">Hansenula polymorpha</name>
    <dbReference type="NCBI Taxonomy" id="870730"/>
    <lineage>
        <taxon>Eukaryota</taxon>
        <taxon>Fungi</taxon>
        <taxon>Dikarya</taxon>
        <taxon>Ascomycota</taxon>
        <taxon>Saccharomycotina</taxon>
        <taxon>Pichiomycetes</taxon>
        <taxon>Pichiales</taxon>
        <taxon>Pichiaceae</taxon>
        <taxon>Ogataea</taxon>
    </lineage>
</organism>
<feature type="compositionally biased region" description="Polar residues" evidence="2">
    <location>
        <begin position="30"/>
        <end position="53"/>
    </location>
</feature>
<dbReference type="Proteomes" id="UP001197328">
    <property type="component" value="Unassembled WGS sequence"/>
</dbReference>
<accession>A0ABQ7RVG3</accession>
<feature type="region of interest" description="Disordered" evidence="2">
    <location>
        <begin position="726"/>
        <end position="897"/>
    </location>
</feature>
<feature type="region of interest" description="Disordered" evidence="2">
    <location>
        <begin position="1"/>
        <end position="53"/>
    </location>
</feature>
<dbReference type="PANTHER" id="PTHR28298">
    <property type="entry name" value="EISOSOME PROTEIN 1"/>
    <property type="match status" value="1"/>
</dbReference>
<gene>
    <name evidence="3" type="ORF">KL940_003411</name>
</gene>
<name>A0ABQ7RVG3_PICAN</name>
<evidence type="ECO:0000256" key="1">
    <source>
        <dbReference type="ARBA" id="ARBA00008528"/>
    </source>
</evidence>
<proteinExistence type="inferred from homology"/>
<reference evidence="3 4" key="1">
    <citation type="journal article" date="2021" name="G3 (Bethesda)">
        <title>Genomic diversity, chromosomal rearrangements, and interspecies hybridization in the ogataea polymorpha species complex.</title>
        <authorList>
            <person name="Hanson S.J."/>
            <person name="Cinneide E.O."/>
            <person name="Salzberg L.I."/>
            <person name="Wolfe K.H."/>
            <person name="McGowan J."/>
            <person name="Fitzpatrick D.A."/>
            <person name="Matlin K."/>
        </authorList>
    </citation>
    <scope>NUCLEOTIDE SEQUENCE [LARGE SCALE GENOMIC DNA]</scope>
    <source>
        <strain evidence="3">51-138</strain>
    </source>
</reference>